<feature type="domain" description="EcxA zinc-binding" evidence="2">
    <location>
        <begin position="434"/>
        <end position="731"/>
    </location>
</feature>
<dbReference type="Gene3D" id="3.40.390.10">
    <property type="entry name" value="Collagenase (Catalytic Domain)"/>
    <property type="match status" value="1"/>
</dbReference>
<dbReference type="Pfam" id="PF16313">
    <property type="entry name" value="DUF4953"/>
    <property type="match status" value="1"/>
</dbReference>
<dbReference type="Proteomes" id="UP000199532">
    <property type="component" value="Unassembled WGS sequence"/>
</dbReference>
<keyword evidence="6" id="KW-1185">Reference proteome</keyword>
<gene>
    <name evidence="5" type="ORF">SAMN04487995_0668</name>
</gene>
<dbReference type="InterPro" id="IPR032534">
    <property type="entry name" value="EcxA_zinc-bd"/>
</dbReference>
<evidence type="ECO:0000259" key="2">
    <source>
        <dbReference type="Pfam" id="PF16313"/>
    </source>
</evidence>
<dbReference type="AlphaFoldDB" id="A0A1H6QHF6"/>
<evidence type="ECO:0008006" key="7">
    <source>
        <dbReference type="Google" id="ProtNLM"/>
    </source>
</evidence>
<evidence type="ECO:0000256" key="1">
    <source>
        <dbReference type="SAM" id="SignalP"/>
    </source>
</evidence>
<name>A0A1H6QHF6_9BACT</name>
<accession>A0A1H6QHF6</accession>
<dbReference type="GO" id="GO:0008237">
    <property type="term" value="F:metallopeptidase activity"/>
    <property type="evidence" value="ECO:0007669"/>
    <property type="project" value="InterPro"/>
</dbReference>
<dbReference type="PANTHER" id="PTHR38478:SF1">
    <property type="entry name" value="ZINC DEPENDENT METALLOPROTEASE DOMAIN LIPOPROTEIN"/>
    <property type="match status" value="1"/>
</dbReference>
<evidence type="ECO:0000259" key="4">
    <source>
        <dbReference type="Pfam" id="PF17162"/>
    </source>
</evidence>
<keyword evidence="1" id="KW-0732">Signal</keyword>
<dbReference type="RefSeq" id="WP_229209458.1">
    <property type="nucleotide sequence ID" value="NZ_FNXY01000001.1"/>
</dbReference>
<dbReference type="InterPro" id="IPR033428">
    <property type="entry name" value="DUF5118"/>
</dbReference>
<evidence type="ECO:0000259" key="3">
    <source>
        <dbReference type="Pfam" id="PF17148"/>
    </source>
</evidence>
<feature type="domain" description="DUF5117" evidence="3">
    <location>
        <begin position="98"/>
        <end position="302"/>
    </location>
</feature>
<dbReference type="InterPro" id="IPR034032">
    <property type="entry name" value="Zn_MMP-like_bac"/>
</dbReference>
<dbReference type="SUPFAM" id="SSF55486">
    <property type="entry name" value="Metalloproteases ('zincins'), catalytic domain"/>
    <property type="match status" value="1"/>
</dbReference>
<evidence type="ECO:0000313" key="5">
    <source>
        <dbReference type="EMBL" id="SEI43151.1"/>
    </source>
</evidence>
<feature type="chain" id="PRO_5011731538" description="Peptidase" evidence="1">
    <location>
        <begin position="21"/>
        <end position="826"/>
    </location>
</feature>
<feature type="domain" description="DUF5118" evidence="4">
    <location>
        <begin position="46"/>
        <end position="85"/>
    </location>
</feature>
<protein>
    <recommendedName>
        <fullName evidence="7">Peptidase</fullName>
    </recommendedName>
</protein>
<dbReference type="PANTHER" id="PTHR38478">
    <property type="entry name" value="PEPTIDASE M1A AND M12B"/>
    <property type="match status" value="1"/>
</dbReference>
<sequence>MKKNLLVAAAMLSITGYSFAQNSATPPNQPAQTKSLQTLSIAGKTAGMKKNEGYFNFYYDEKDGKVFLEIPETMFEKEFLYVNAMPSGGGGAGDRGTVGGYRIVKFITVGPKIFLTLPNYDYRADTDNLEEKKSVAESFPQSIIWAFKPEVKENGKVLVDLTSFLLRDSQKSGERLGAVGFRPAAPGAVYRVDETRSAISIENTKSFPKNTEFEALLTFSGPGGNERSYFSGGPGTAPKAPDPNSVTLRNHHSFIELPDDKYQKREFDPRSGYNSMEYFDFAASIEQPIIKKYIRRWRLEKKNPNAEKSEAVKPIIYYVDRGAPAEIKKALIEGASWWNQAFETAGYINAFQVRELPEGADPMDIRYSIINWVHRPTRGYSNGIGIFDPRTGEIIKGQVTLGSMRERQDFLILQGLTQPYGDDKTAPQRAVDQAMARIRQLAAHEVGHTLGLYHNHMSSSNDRSSVTDYPFPKITLKKDGSIDISEAYTKGIGSYDKRSILWGYAEFKKGEDEKAGLEKIMQESIKQGQLFMFDLGVHPKSAHWDNSTNASGELLRLMEIRRQVLARFSEKAIPAGTPMATLEEVLVPLYLLHRYQILATSYLLGGMNYRYALRGDGQPVTEMLDPKEQQKALDAILMAISPAELAIPEKLIKSLPPYPIGYSKTQENFKGYTGLTFDPVGAAESLTGDCITLLLDPERSARLLEFNGRDATQPGLISVINKMNDQIWKSVPLPGYQGDLQSMVRKVYLKSLLGLAASTNASDNVRSTVIGEIDNLKNWMISQKNTTDAKLKGDVLFSILQISQFEADPDKFKPAPPLTMPAGSPI</sequence>
<dbReference type="Pfam" id="PF17162">
    <property type="entry name" value="DUF5118"/>
    <property type="match status" value="1"/>
</dbReference>
<dbReference type="EMBL" id="FNXY01000001">
    <property type="protein sequence ID" value="SEI43151.1"/>
    <property type="molecule type" value="Genomic_DNA"/>
</dbReference>
<reference evidence="5 6" key="1">
    <citation type="submission" date="2016-10" db="EMBL/GenBank/DDBJ databases">
        <authorList>
            <person name="de Groot N.N."/>
        </authorList>
    </citation>
    <scope>NUCLEOTIDE SEQUENCE [LARGE SCALE GENOMIC DNA]</scope>
    <source>
        <strain evidence="5 6">DSM 19938</strain>
    </source>
</reference>
<dbReference type="CDD" id="cd04276">
    <property type="entry name" value="ZnMc_MMP_like_2"/>
    <property type="match status" value="1"/>
</dbReference>
<dbReference type="InterPro" id="IPR024079">
    <property type="entry name" value="MetalloPept_cat_dom_sf"/>
</dbReference>
<dbReference type="InterPro" id="IPR033413">
    <property type="entry name" value="DUF5117"/>
</dbReference>
<organism evidence="5 6">
    <name type="scientific">Dyadobacter koreensis</name>
    <dbReference type="NCBI Taxonomy" id="408657"/>
    <lineage>
        <taxon>Bacteria</taxon>
        <taxon>Pseudomonadati</taxon>
        <taxon>Bacteroidota</taxon>
        <taxon>Cytophagia</taxon>
        <taxon>Cytophagales</taxon>
        <taxon>Spirosomataceae</taxon>
        <taxon>Dyadobacter</taxon>
    </lineage>
</organism>
<evidence type="ECO:0000313" key="6">
    <source>
        <dbReference type="Proteomes" id="UP000199532"/>
    </source>
</evidence>
<proteinExistence type="predicted"/>
<dbReference type="STRING" id="408657.SAMN04487995_0668"/>
<dbReference type="Pfam" id="PF17148">
    <property type="entry name" value="DUF5117"/>
    <property type="match status" value="1"/>
</dbReference>
<feature type="signal peptide" evidence="1">
    <location>
        <begin position="1"/>
        <end position="20"/>
    </location>
</feature>